<dbReference type="CDD" id="cd12148">
    <property type="entry name" value="fungal_TF_MHR"/>
    <property type="match status" value="1"/>
</dbReference>
<protein>
    <submittedName>
        <fullName evidence="11">Pathway-specific regulatory nit-4</fullName>
    </submittedName>
</protein>
<sequence length="988" mass="111651">MTEITLTYTDRRHTNAYINALEARVASLEKQLAQRNGDPGTPDSAKGSSNCDHEEVAFVSSTQASQPDPNSTTSEEDMDDLANALGCFTLGEIGELRYFGASSNFSIIHNHAIKVPSSIQARNRGIEAANNMPDFITPSDEMRDHLLEIFWRWQNSWQYIVPRELFVRDLYVEKNGRYCTPSLMAAILAMSSRYSPRLELRTDPDDANTAGEAFAAQAKTMLHYECEAPTTSTVQATALLGLYWATIDNEGLGFMYIGMATRMAMNLGLHCDCSPYASKGLVSDDDVEARNVTFWGVYVLDKFYCLGMGRPASIQEYNITTTKPKGLVQHSPLLSDLQYGISAPFPTSHILENSMYTCELLLATSEVIDQLYAQRYAWTDKEREDRVMKAHLQAVGLFDRLPKSLKISSSSLQCSPPYVYQFHLQYHHAILLLHRPFFQLLNPGKNAIAYDPEGGDIHSKSCRESAVKMARILQIFRKNYTIRNIPVSAVHPAFTASIIHLLHIKSTGNHGRSEAMRCLYICVKSLYEMNVNWNWANRSIRAILSLAREWEIDIWAHGLAQEINEESRRQFERYEMDDLVVFHEGSESSFEHVYSLDDIFESWTMSISLTTISKEQIALRFLISSSFSVQHKHQQHSHQHKSTTPTQQQSIKMSKSLKVAAIQAEPVWNDLQGGVNKSIGLIQEAAKEGANVIGFPEVFIPGYPWSIWANSPTENAPWINEYFKNSMERESPEMDQIRAAVREAGVFVVLGYSERYRGTLYIAQSFIDETGTIVLHRRKIKPTHVERAIYGDGQGESLTNVADTKFGRVAGLNCWEHTQTLLRYYEYSQDVDIHVSSWPSIFPQNVPEWPYHITPECCKAFSHVVSMEGACFVLLASQIMTEESHKKANVEGYDYTKKSGGGFSMIFSPFGEELVKPLAPNEEGILYADINLEEKYKAKQNLDIVGHYSRPDQLSLRVNKHAAKPVFFANDLSGDPSRTHSDLPLRTI</sequence>
<dbReference type="InterPro" id="IPR000132">
    <property type="entry name" value="Nitrilase/CN_hydratase_CS"/>
</dbReference>
<evidence type="ECO:0000256" key="2">
    <source>
        <dbReference type="ARBA" id="ARBA00022723"/>
    </source>
</evidence>
<organism evidence="11 12">
    <name type="scientific">Fusarium napiforme</name>
    <dbReference type="NCBI Taxonomy" id="42672"/>
    <lineage>
        <taxon>Eukaryota</taxon>
        <taxon>Fungi</taxon>
        <taxon>Dikarya</taxon>
        <taxon>Ascomycota</taxon>
        <taxon>Pezizomycotina</taxon>
        <taxon>Sordariomycetes</taxon>
        <taxon>Hypocreomycetidae</taxon>
        <taxon>Hypocreales</taxon>
        <taxon>Nectriaceae</taxon>
        <taxon>Fusarium</taxon>
        <taxon>Fusarium fujikuroi species complex</taxon>
    </lineage>
</organism>
<evidence type="ECO:0000256" key="3">
    <source>
        <dbReference type="ARBA" id="ARBA00022833"/>
    </source>
</evidence>
<dbReference type="PROSITE" id="PS50263">
    <property type="entry name" value="CN_HYDROLASE"/>
    <property type="match status" value="1"/>
</dbReference>
<evidence type="ECO:0000256" key="4">
    <source>
        <dbReference type="ARBA" id="ARBA00023015"/>
    </source>
</evidence>
<comment type="similarity">
    <text evidence="1">Belongs to the carbon-nitrogen hydrolase superfamily. Nitrilase family.</text>
</comment>
<dbReference type="GO" id="GO:0003677">
    <property type="term" value="F:DNA binding"/>
    <property type="evidence" value="ECO:0007669"/>
    <property type="project" value="UniProtKB-KW"/>
</dbReference>
<keyword evidence="7" id="KW-0539">Nucleus</keyword>
<dbReference type="InterPro" id="IPR007219">
    <property type="entry name" value="XnlR_reg_dom"/>
</dbReference>
<evidence type="ECO:0000256" key="1">
    <source>
        <dbReference type="ARBA" id="ARBA00008129"/>
    </source>
</evidence>
<dbReference type="GO" id="GO:0008270">
    <property type="term" value="F:zinc ion binding"/>
    <property type="evidence" value="ECO:0007669"/>
    <property type="project" value="InterPro"/>
</dbReference>
<gene>
    <name evidence="11" type="ORF">FNAPI_5722</name>
</gene>
<dbReference type="Proteomes" id="UP000574317">
    <property type="component" value="Unassembled WGS sequence"/>
</dbReference>
<dbReference type="CDD" id="cd07564">
    <property type="entry name" value="nitrilases_CHs"/>
    <property type="match status" value="1"/>
</dbReference>
<keyword evidence="5" id="KW-0238">DNA-binding</keyword>
<dbReference type="CDD" id="cd14653">
    <property type="entry name" value="ZIP_Gal4p-like"/>
    <property type="match status" value="1"/>
</dbReference>
<evidence type="ECO:0000256" key="6">
    <source>
        <dbReference type="ARBA" id="ARBA00023163"/>
    </source>
</evidence>
<evidence type="ECO:0000313" key="11">
    <source>
        <dbReference type="EMBL" id="KAF5556497.1"/>
    </source>
</evidence>
<dbReference type="SUPFAM" id="SSF56317">
    <property type="entry name" value="Carbon-nitrogen hydrolase"/>
    <property type="match status" value="1"/>
</dbReference>
<accession>A0A8H5JJH4</accession>
<dbReference type="GO" id="GO:0000257">
    <property type="term" value="F:nitrilase activity"/>
    <property type="evidence" value="ECO:0007669"/>
    <property type="project" value="UniProtKB-ARBA"/>
</dbReference>
<dbReference type="InterPro" id="IPR003010">
    <property type="entry name" value="C-N_Hydrolase"/>
</dbReference>
<feature type="region of interest" description="Disordered" evidence="9">
    <location>
        <begin position="31"/>
        <end position="53"/>
    </location>
</feature>
<dbReference type="AlphaFoldDB" id="A0A8H5JJH4"/>
<keyword evidence="6" id="KW-0804">Transcription</keyword>
<keyword evidence="3" id="KW-0862">Zinc</keyword>
<dbReference type="SMART" id="SM00906">
    <property type="entry name" value="Fungal_trans"/>
    <property type="match status" value="1"/>
</dbReference>
<dbReference type="GO" id="GO:0016836">
    <property type="term" value="F:hydro-lyase activity"/>
    <property type="evidence" value="ECO:0007669"/>
    <property type="project" value="UniProtKB-ARBA"/>
</dbReference>
<reference evidence="11 12" key="1">
    <citation type="submission" date="2020-05" db="EMBL/GenBank/DDBJ databases">
        <title>Identification and distribution of gene clusters putatively required for synthesis of sphingolipid metabolism inhibitors in phylogenetically diverse species of the filamentous fungus Fusarium.</title>
        <authorList>
            <person name="Kim H.-S."/>
            <person name="Busman M."/>
            <person name="Brown D.W."/>
            <person name="Divon H."/>
            <person name="Uhlig S."/>
            <person name="Proctor R.H."/>
        </authorList>
    </citation>
    <scope>NUCLEOTIDE SEQUENCE [LARGE SCALE GENOMIC DNA]</scope>
    <source>
        <strain evidence="11 12">NRRL 25196</strain>
    </source>
</reference>
<dbReference type="GO" id="GO:0006351">
    <property type="term" value="P:DNA-templated transcription"/>
    <property type="evidence" value="ECO:0007669"/>
    <property type="project" value="InterPro"/>
</dbReference>
<feature type="active site" description="Proton acceptor" evidence="8">
    <location>
        <position position="697"/>
    </location>
</feature>
<evidence type="ECO:0000259" key="10">
    <source>
        <dbReference type="PROSITE" id="PS50263"/>
    </source>
</evidence>
<evidence type="ECO:0000256" key="9">
    <source>
        <dbReference type="SAM" id="MobiDB-lite"/>
    </source>
</evidence>
<evidence type="ECO:0000256" key="5">
    <source>
        <dbReference type="ARBA" id="ARBA00023125"/>
    </source>
</evidence>
<dbReference type="Pfam" id="PF00795">
    <property type="entry name" value="CN_hydrolase"/>
    <property type="match status" value="1"/>
</dbReference>
<dbReference type="PROSITE" id="PS00920">
    <property type="entry name" value="NITRIL_CHT_1"/>
    <property type="match status" value="1"/>
</dbReference>
<dbReference type="InterPro" id="IPR051615">
    <property type="entry name" value="Transcr_Regulatory_Elem"/>
</dbReference>
<name>A0A8H5JJH4_9HYPO</name>
<keyword evidence="12" id="KW-1185">Reference proteome</keyword>
<evidence type="ECO:0000313" key="12">
    <source>
        <dbReference type="Proteomes" id="UP000574317"/>
    </source>
</evidence>
<dbReference type="Pfam" id="PF04082">
    <property type="entry name" value="Fungal_trans"/>
    <property type="match status" value="1"/>
</dbReference>
<dbReference type="Gene3D" id="3.60.110.10">
    <property type="entry name" value="Carbon-nitrogen hydrolase"/>
    <property type="match status" value="1"/>
</dbReference>
<dbReference type="InterPro" id="IPR036526">
    <property type="entry name" value="C-N_Hydrolase_sf"/>
</dbReference>
<evidence type="ECO:0000256" key="7">
    <source>
        <dbReference type="ARBA" id="ARBA00023242"/>
    </source>
</evidence>
<dbReference type="PANTHER" id="PTHR31313:SF83">
    <property type="entry name" value="ZN(II)2CYS6 TRANSCRIPTION FACTOR (EUROFUNG)"/>
    <property type="match status" value="1"/>
</dbReference>
<dbReference type="EMBL" id="JAAOAO010000207">
    <property type="protein sequence ID" value="KAF5556497.1"/>
    <property type="molecule type" value="Genomic_DNA"/>
</dbReference>
<proteinExistence type="inferred from homology"/>
<keyword evidence="2" id="KW-0479">Metal-binding</keyword>
<comment type="caution">
    <text evidence="11">The sequence shown here is derived from an EMBL/GenBank/DDBJ whole genome shotgun (WGS) entry which is preliminary data.</text>
</comment>
<feature type="domain" description="CN hydrolase" evidence="10">
    <location>
        <begin position="657"/>
        <end position="932"/>
    </location>
</feature>
<dbReference type="PANTHER" id="PTHR31313">
    <property type="entry name" value="TY1 ENHANCER ACTIVATOR"/>
    <property type="match status" value="1"/>
</dbReference>
<evidence type="ECO:0000256" key="8">
    <source>
        <dbReference type="PROSITE-ProRule" id="PRU10139"/>
    </source>
</evidence>
<keyword evidence="4" id="KW-0805">Transcription regulation</keyword>
<dbReference type="InterPro" id="IPR044149">
    <property type="entry name" value="Nitrilases_CHs"/>
</dbReference>